<organism evidence="3 4">
    <name type="scientific">Haemaphysalis longicornis</name>
    <name type="common">Bush tick</name>
    <dbReference type="NCBI Taxonomy" id="44386"/>
    <lineage>
        <taxon>Eukaryota</taxon>
        <taxon>Metazoa</taxon>
        <taxon>Ecdysozoa</taxon>
        <taxon>Arthropoda</taxon>
        <taxon>Chelicerata</taxon>
        <taxon>Arachnida</taxon>
        <taxon>Acari</taxon>
        <taxon>Parasitiformes</taxon>
        <taxon>Ixodida</taxon>
        <taxon>Ixodoidea</taxon>
        <taxon>Ixodidae</taxon>
        <taxon>Haemaphysalinae</taxon>
        <taxon>Haemaphysalis</taxon>
    </lineage>
</organism>
<comment type="caution">
    <text evidence="3">The sequence shown here is derived from an EMBL/GenBank/DDBJ whole genome shotgun (WGS) entry which is preliminary data.</text>
</comment>
<proteinExistence type="inferred from homology"/>
<dbReference type="OrthoDB" id="1681166at2759"/>
<reference evidence="3 4" key="1">
    <citation type="journal article" date="2020" name="Cell">
        <title>Large-Scale Comparative Analyses of Tick Genomes Elucidate Their Genetic Diversity and Vector Capacities.</title>
        <authorList>
            <consortium name="Tick Genome and Microbiome Consortium (TIGMIC)"/>
            <person name="Jia N."/>
            <person name="Wang J."/>
            <person name="Shi W."/>
            <person name="Du L."/>
            <person name="Sun Y."/>
            <person name="Zhan W."/>
            <person name="Jiang J.F."/>
            <person name="Wang Q."/>
            <person name="Zhang B."/>
            <person name="Ji P."/>
            <person name="Bell-Sakyi L."/>
            <person name="Cui X.M."/>
            <person name="Yuan T.T."/>
            <person name="Jiang B.G."/>
            <person name="Yang W.F."/>
            <person name="Lam T.T."/>
            <person name="Chang Q.C."/>
            <person name="Ding S.J."/>
            <person name="Wang X.J."/>
            <person name="Zhu J.G."/>
            <person name="Ruan X.D."/>
            <person name="Zhao L."/>
            <person name="Wei J.T."/>
            <person name="Ye R.Z."/>
            <person name="Que T.C."/>
            <person name="Du C.H."/>
            <person name="Zhou Y.H."/>
            <person name="Cheng J.X."/>
            <person name="Dai P.F."/>
            <person name="Guo W.B."/>
            <person name="Han X.H."/>
            <person name="Huang E.J."/>
            <person name="Li L.F."/>
            <person name="Wei W."/>
            <person name="Gao Y.C."/>
            <person name="Liu J.Z."/>
            <person name="Shao H.Z."/>
            <person name="Wang X."/>
            <person name="Wang C.C."/>
            <person name="Yang T.C."/>
            <person name="Huo Q.B."/>
            <person name="Li W."/>
            <person name="Chen H.Y."/>
            <person name="Chen S.E."/>
            <person name="Zhou L.G."/>
            <person name="Ni X.B."/>
            <person name="Tian J.H."/>
            <person name="Sheng Y."/>
            <person name="Liu T."/>
            <person name="Pan Y.S."/>
            <person name="Xia L.Y."/>
            <person name="Li J."/>
            <person name="Zhao F."/>
            <person name="Cao W.C."/>
        </authorList>
    </citation>
    <scope>NUCLEOTIDE SEQUENCE [LARGE SCALE GENOMIC DNA]</scope>
    <source>
        <strain evidence="3">HaeL-2018</strain>
    </source>
</reference>
<name>A0A9J6GAN9_HAELO</name>
<evidence type="ECO:0000256" key="2">
    <source>
        <dbReference type="SAM" id="MobiDB-lite"/>
    </source>
</evidence>
<dbReference type="EMBL" id="JABSTR010000007">
    <property type="protein sequence ID" value="KAH9375438.1"/>
    <property type="molecule type" value="Genomic_DNA"/>
</dbReference>
<feature type="compositionally biased region" description="Low complexity" evidence="2">
    <location>
        <begin position="71"/>
        <end position="82"/>
    </location>
</feature>
<sequence>MDALRELPPLPKSLSGLINFSSSQWREVERVHLMRTMIQQDLSRSGPPPSPPHAAARGSAPRSRPNHGRVAAAAAPWATAGPPAAPCPRRSRPTPGRAGHRGWTLSWLFCARKCHEEMLLGQLNGAPNMASAAAPPFDLTSPVPPPTSRHQRSGSEGSTPRRYDAPRHPPRNLMAVPERTLAIDSSSGSSGEYDDVL</sequence>
<dbReference type="VEuPathDB" id="VectorBase:HLOH_044078"/>
<evidence type="ECO:0000313" key="3">
    <source>
        <dbReference type="EMBL" id="KAH9375438.1"/>
    </source>
</evidence>
<comment type="similarity">
    <text evidence="1">Belongs to the FAM89 family.</text>
</comment>
<keyword evidence="4" id="KW-1185">Reference proteome</keyword>
<feature type="compositionally biased region" description="Low complexity" evidence="2">
    <location>
        <begin position="53"/>
        <end position="63"/>
    </location>
</feature>
<dbReference type="Proteomes" id="UP000821853">
    <property type="component" value="Chromosome 5"/>
</dbReference>
<protein>
    <submittedName>
        <fullName evidence="3">Uncharacterized protein</fullName>
    </submittedName>
</protein>
<feature type="region of interest" description="Disordered" evidence="2">
    <location>
        <begin position="131"/>
        <end position="197"/>
    </location>
</feature>
<dbReference type="PANTHER" id="PTHR46949">
    <property type="entry name" value="LEUCINE REPEAT ADAPTER PROTEIN 25"/>
    <property type="match status" value="1"/>
</dbReference>
<dbReference type="AlphaFoldDB" id="A0A9J6GAN9"/>
<dbReference type="PANTHER" id="PTHR46949:SF1">
    <property type="entry name" value="AT07979P2"/>
    <property type="match status" value="1"/>
</dbReference>
<evidence type="ECO:0000256" key="1">
    <source>
        <dbReference type="ARBA" id="ARBA00038125"/>
    </source>
</evidence>
<evidence type="ECO:0000313" key="4">
    <source>
        <dbReference type="Proteomes" id="UP000821853"/>
    </source>
</evidence>
<feature type="region of interest" description="Disordered" evidence="2">
    <location>
        <begin position="40"/>
        <end position="99"/>
    </location>
</feature>
<gene>
    <name evidence="3" type="ORF">HPB48_013493</name>
</gene>
<dbReference type="OMA" id="LMRTMIQ"/>
<accession>A0A9J6GAN9</accession>